<dbReference type="InterPro" id="IPR001753">
    <property type="entry name" value="Enoyl-CoA_hydra/iso"/>
</dbReference>
<keyword evidence="4" id="KW-0443">Lipid metabolism</keyword>
<evidence type="ECO:0000256" key="2">
    <source>
        <dbReference type="ARBA" id="ARBA00005254"/>
    </source>
</evidence>
<dbReference type="Pfam" id="PF00378">
    <property type="entry name" value="ECH_1"/>
    <property type="match status" value="1"/>
</dbReference>
<name>A0A060T1P6_BLAAD</name>
<dbReference type="InterPro" id="IPR045002">
    <property type="entry name" value="Ech1-like"/>
</dbReference>
<dbReference type="EMBL" id="HG937693">
    <property type="protein sequence ID" value="CDP35045.1"/>
    <property type="molecule type" value="Genomic_DNA"/>
</dbReference>
<comment type="similarity">
    <text evidence="2">Belongs to the enoyl-CoA hydratase/isomerase family.</text>
</comment>
<evidence type="ECO:0000313" key="6">
    <source>
        <dbReference type="EMBL" id="CDP35045.1"/>
    </source>
</evidence>
<dbReference type="GO" id="GO:0006635">
    <property type="term" value="P:fatty acid beta-oxidation"/>
    <property type="evidence" value="ECO:0007669"/>
    <property type="project" value="UniProtKB-UniPathway"/>
</dbReference>
<protein>
    <submittedName>
        <fullName evidence="6">ARAD1C26356p</fullName>
    </submittedName>
</protein>
<dbReference type="SUPFAM" id="SSF52096">
    <property type="entry name" value="ClpP/crotonase"/>
    <property type="match status" value="1"/>
</dbReference>
<evidence type="ECO:0000256" key="3">
    <source>
        <dbReference type="ARBA" id="ARBA00022832"/>
    </source>
</evidence>
<dbReference type="PhylomeDB" id="A0A060T1P6"/>
<evidence type="ECO:0000256" key="5">
    <source>
        <dbReference type="ARBA" id="ARBA00023235"/>
    </source>
</evidence>
<accession>A0A060T1P6</accession>
<dbReference type="PANTHER" id="PTHR43149">
    <property type="entry name" value="ENOYL-COA HYDRATASE"/>
    <property type="match status" value="1"/>
</dbReference>
<dbReference type="GO" id="GO:0051750">
    <property type="term" value="F:delta(3,5)-delta(2,4)-dienoyl-CoA isomerase activity"/>
    <property type="evidence" value="ECO:0007669"/>
    <property type="project" value="TreeGrafter"/>
</dbReference>
<organism evidence="6">
    <name type="scientific">Blastobotrys adeninivorans</name>
    <name type="common">Yeast</name>
    <name type="synonym">Arxula adeninivorans</name>
    <dbReference type="NCBI Taxonomy" id="409370"/>
    <lineage>
        <taxon>Eukaryota</taxon>
        <taxon>Fungi</taxon>
        <taxon>Dikarya</taxon>
        <taxon>Ascomycota</taxon>
        <taxon>Saccharomycotina</taxon>
        <taxon>Dipodascomycetes</taxon>
        <taxon>Dipodascales</taxon>
        <taxon>Trichomonascaceae</taxon>
        <taxon>Blastobotrys</taxon>
    </lineage>
</organism>
<dbReference type="InterPro" id="IPR014748">
    <property type="entry name" value="Enoyl-CoA_hydra_C"/>
</dbReference>
<keyword evidence="5" id="KW-0413">Isomerase</keyword>
<evidence type="ECO:0000256" key="1">
    <source>
        <dbReference type="ARBA" id="ARBA00005005"/>
    </source>
</evidence>
<dbReference type="Gene3D" id="3.90.226.10">
    <property type="entry name" value="2-enoyl-CoA Hydratase, Chain A, domain 1"/>
    <property type="match status" value="1"/>
</dbReference>
<sequence>MAVEYPKLEFLNLSWPAEFVLHVELNRPKYLNAMHQPAYEEYGKVMALAGEDPDVRVIVVSGNGKSFSAGIDINALTSMGDTDVEEPSRKAIYLYRHLKHFQKCISMPAFIDKPVIAVIHGHTLGLGVDIISACDFRYAVKGTKLSVRETAIGMTADIGSLQRLPKLASLGWVKEVSYTGRDFLAEEAEKNGLVERLFDSKEDALKGALDVAKSIASLSPVAVQGTKKSINYAIDHTHEESLEQIANFNSYALGADIVQGAMAARSKEKPRYEKL</sequence>
<evidence type="ECO:0000256" key="4">
    <source>
        <dbReference type="ARBA" id="ARBA00023098"/>
    </source>
</evidence>
<dbReference type="Gene3D" id="1.10.12.10">
    <property type="entry name" value="Lyase 2-enoyl-coa Hydratase, Chain A, domain 2"/>
    <property type="match status" value="1"/>
</dbReference>
<proteinExistence type="inferred from homology"/>
<dbReference type="CDD" id="cd06558">
    <property type="entry name" value="crotonase-like"/>
    <property type="match status" value="1"/>
</dbReference>
<dbReference type="AlphaFoldDB" id="A0A060T1P6"/>
<dbReference type="FunFam" id="1.10.12.10:FF:000004">
    <property type="entry name" value="Delta3,5-delta2,4-dienoyl-CoA isomerase"/>
    <property type="match status" value="1"/>
</dbReference>
<dbReference type="InterPro" id="IPR029045">
    <property type="entry name" value="ClpP/crotonase-like_dom_sf"/>
</dbReference>
<keyword evidence="3" id="KW-0276">Fatty acid metabolism</keyword>
<comment type="pathway">
    <text evidence="1">Lipid metabolism; fatty acid beta-oxidation.</text>
</comment>
<gene>
    <name evidence="6" type="ORF">GNLVRS02_ARAD1C26356g</name>
</gene>
<reference evidence="6" key="2">
    <citation type="submission" date="2014-06" db="EMBL/GenBank/DDBJ databases">
        <title>The complete genome of Blastobotrys (Arxula) adeninivorans LS3 - a yeast of biotechnological interest.</title>
        <authorList>
            <person name="Kunze G."/>
            <person name="Gaillardin C."/>
            <person name="Czernicka M."/>
            <person name="Durrens P."/>
            <person name="Martin T."/>
            <person name="Boer E."/>
            <person name="Gabaldon T."/>
            <person name="Cruz J."/>
            <person name="Talla E."/>
            <person name="Marck C."/>
            <person name="Goffeau A."/>
            <person name="Barbe V."/>
            <person name="Baret P."/>
            <person name="Baronian K."/>
            <person name="Beier S."/>
            <person name="Bleykasten C."/>
            <person name="Bode R."/>
            <person name="Casaregola S."/>
            <person name="Despons L."/>
            <person name="Fairhead C."/>
            <person name="Giersberg M."/>
            <person name="Gierski P."/>
            <person name="Hahnel U."/>
            <person name="Hartmann A."/>
            <person name="Jankowska D."/>
            <person name="Jubin C."/>
            <person name="Jung P."/>
            <person name="Lafontaine I."/>
            <person name="Leh-Louis V."/>
            <person name="Lemaire M."/>
            <person name="Marcet-Houben M."/>
            <person name="Mascher M."/>
            <person name="Morel G."/>
            <person name="Richard G.-F."/>
            <person name="Riechen J."/>
            <person name="Sacerdot C."/>
            <person name="Sarkar A."/>
            <person name="Savel G."/>
            <person name="Schacherer J."/>
            <person name="Sherman D."/>
            <person name="Straub M.-L."/>
            <person name="Stein N."/>
            <person name="Thierry A."/>
            <person name="Trautwein-Schult A."/>
            <person name="Westhof E."/>
            <person name="Worch S."/>
            <person name="Dujon B."/>
            <person name="Souciet J.-L."/>
            <person name="Wincker P."/>
            <person name="Scholz U."/>
            <person name="Neuveglise N."/>
        </authorList>
    </citation>
    <scope>NUCLEOTIDE SEQUENCE</scope>
    <source>
        <strain evidence="6">LS3</strain>
    </source>
</reference>
<reference evidence="6" key="1">
    <citation type="submission" date="2014-02" db="EMBL/GenBank/DDBJ databases">
        <authorList>
            <person name="Genoscope - CEA"/>
        </authorList>
    </citation>
    <scope>NUCLEOTIDE SEQUENCE</scope>
    <source>
        <strain evidence="6">LS3</strain>
    </source>
</reference>
<dbReference type="PANTHER" id="PTHR43149:SF1">
    <property type="entry name" value="DELTA(3,5)-DELTA(2,4)-DIENOYL-COA ISOMERASE, MITOCHONDRIAL"/>
    <property type="match status" value="1"/>
</dbReference>
<dbReference type="UniPathway" id="UPA00659"/>
<dbReference type="GO" id="GO:0005739">
    <property type="term" value="C:mitochondrion"/>
    <property type="evidence" value="ECO:0007669"/>
    <property type="project" value="TreeGrafter"/>
</dbReference>